<dbReference type="InterPro" id="IPR036249">
    <property type="entry name" value="Thioredoxin-like_sf"/>
</dbReference>
<gene>
    <name evidence="7" type="ORF">UMAG_11230</name>
</gene>
<dbReference type="InterPro" id="IPR017937">
    <property type="entry name" value="Thioredoxin_CS"/>
</dbReference>
<feature type="domain" description="Thioredoxin" evidence="6">
    <location>
        <begin position="31"/>
        <end position="159"/>
    </location>
</feature>
<keyword evidence="2 5" id="KW-0732">Signal</keyword>
<comment type="similarity">
    <text evidence="1">Belongs to the protein disulfide isomerase family.</text>
</comment>
<feature type="compositionally biased region" description="Polar residues" evidence="3">
    <location>
        <begin position="178"/>
        <end position="194"/>
    </location>
</feature>
<evidence type="ECO:0000313" key="8">
    <source>
        <dbReference type="Proteomes" id="UP000000561"/>
    </source>
</evidence>
<feature type="chain" id="PRO_5002243740" description="Thioredoxin domain-containing protein" evidence="5">
    <location>
        <begin position="36"/>
        <end position="737"/>
    </location>
</feature>
<dbReference type="GeneID" id="23567139"/>
<dbReference type="PROSITE" id="PS00194">
    <property type="entry name" value="THIOREDOXIN_1"/>
    <property type="match status" value="1"/>
</dbReference>
<dbReference type="CDD" id="cd02961">
    <property type="entry name" value="PDI_a_family"/>
    <property type="match status" value="2"/>
</dbReference>
<keyword evidence="4" id="KW-0812">Transmembrane</keyword>
<dbReference type="GO" id="GO:0005783">
    <property type="term" value="C:endoplasmic reticulum"/>
    <property type="evidence" value="ECO:0000318"/>
    <property type="project" value="GO_Central"/>
</dbReference>
<organism evidence="7 8">
    <name type="scientific">Mycosarcoma maydis</name>
    <name type="common">Corn smut fungus</name>
    <name type="synonym">Ustilago maydis</name>
    <dbReference type="NCBI Taxonomy" id="5270"/>
    <lineage>
        <taxon>Eukaryota</taxon>
        <taxon>Fungi</taxon>
        <taxon>Dikarya</taxon>
        <taxon>Basidiomycota</taxon>
        <taxon>Ustilaginomycotina</taxon>
        <taxon>Ustilaginomycetes</taxon>
        <taxon>Ustilaginales</taxon>
        <taxon>Ustilaginaceae</taxon>
        <taxon>Mycosarcoma</taxon>
    </lineage>
</organism>
<dbReference type="EMBL" id="CM003161">
    <property type="protein sequence ID" value="KIS65837.1"/>
    <property type="molecule type" value="Genomic_DNA"/>
</dbReference>
<feature type="region of interest" description="Disordered" evidence="3">
    <location>
        <begin position="178"/>
        <end position="223"/>
    </location>
</feature>
<dbReference type="STRING" id="237631.A0A0D1BUP3"/>
<dbReference type="VEuPathDB" id="FungiDB:UMAG_11230"/>
<evidence type="ECO:0000256" key="2">
    <source>
        <dbReference type="ARBA" id="ARBA00022729"/>
    </source>
</evidence>
<evidence type="ECO:0000256" key="5">
    <source>
        <dbReference type="SAM" id="SignalP"/>
    </source>
</evidence>
<dbReference type="PANTHER" id="PTHR45672:SF3">
    <property type="entry name" value="THIOREDOXIN DOMAIN-CONTAINING PROTEIN 5"/>
    <property type="match status" value="1"/>
</dbReference>
<dbReference type="AlphaFoldDB" id="A0A0D1BUP3"/>
<feature type="transmembrane region" description="Helical" evidence="4">
    <location>
        <begin position="664"/>
        <end position="685"/>
    </location>
</feature>
<dbReference type="SUPFAM" id="SSF52833">
    <property type="entry name" value="Thioredoxin-like"/>
    <property type="match status" value="2"/>
</dbReference>
<dbReference type="InterPro" id="IPR051063">
    <property type="entry name" value="PDI"/>
</dbReference>
<keyword evidence="8" id="KW-1185">Reference proteome</keyword>
<dbReference type="RefSeq" id="XP_011392629.1">
    <property type="nucleotide sequence ID" value="XM_011394327.1"/>
</dbReference>
<evidence type="ECO:0000256" key="4">
    <source>
        <dbReference type="SAM" id="Phobius"/>
    </source>
</evidence>
<dbReference type="InterPro" id="IPR013766">
    <property type="entry name" value="Thioredoxin_domain"/>
</dbReference>
<dbReference type="PROSITE" id="PS51352">
    <property type="entry name" value="THIOREDOXIN_2"/>
    <property type="match status" value="2"/>
</dbReference>
<evidence type="ECO:0000313" key="7">
    <source>
        <dbReference type="EMBL" id="KIS65837.1"/>
    </source>
</evidence>
<protein>
    <recommendedName>
        <fullName evidence="6">Thioredoxin domain-containing protein</fullName>
    </recommendedName>
</protein>
<keyword evidence="4" id="KW-1133">Transmembrane helix</keyword>
<sequence length="737" mass="80110">MPMRFAPTFNRLVASSCSPWLAVAAAFVLSGLVQSAASSSSDEATHDGLRKLTAANFTLVNDGAWLIEFFSPVCVHCKKFGATWSELSQNKDSLRTQYPQAPFTLAQVDCLAQWDLCTEQGVQFLPRLTIYQDGKQNAEEYKGDRNYPEISAYIDKFAREYRQKKGVADVPLVASTNSDATSTAIESSNPASDNAASISAALPSPSPSSSSEPAAVTPSPASSLSSLEPIQEILPAGPNSKGQLLSYGTAPVQNQQELAAWLAKSSGQGPSFVKFFAPWCPHCKAMAAAFKQLSQSLKGRVNVLEVDCEANHALCASYNIRSYPVLRLYNQGNLKEYTGGRNHDAMLKWVLKAVSSSGLKPVSSSTELVSLSKENEVIFLYLHSPGTPIDEVHAVETASQALFGARAPIFVSSEPSLLDRYSSSLAQDRSTSVPAESGLLVFKDHSIAQPVSVLNPSSLRASDSASVEGVYSELATSKIAAFLSREQYSLVTELTAANFEEIVRNRDDALVVLAALSDTYHGSHQADVSAQGIALKEVELSTLRSVSLEWRLKQASTSARPVVFAWIDADRWKSPLKKLYNMDATKVPAAVLVDGNQLLYYDLPFRSGSGASAVSAQQWISNDIFDSITDAIQGKTRPKSSRSLLQKSVRGAGNYMNAFVGTCVAHPIAAFGFVFFIMGALFFYLSKQPFGLEPWARARRCLSTPRFRRSRPTETNMRLARCLSIHGCRCRTFLCIL</sequence>
<dbReference type="OrthoDB" id="72053at2759"/>
<evidence type="ECO:0000256" key="3">
    <source>
        <dbReference type="SAM" id="MobiDB-lite"/>
    </source>
</evidence>
<dbReference type="InParanoid" id="A0A0D1BUP3"/>
<keyword evidence="4" id="KW-0472">Membrane</keyword>
<name>A0A0D1BUP3_MYCMD</name>
<dbReference type="PANTHER" id="PTHR45672">
    <property type="entry name" value="PROTEIN DISULFIDE-ISOMERASE C17H9.14C-RELATED"/>
    <property type="match status" value="1"/>
</dbReference>
<dbReference type="GO" id="GO:0003756">
    <property type="term" value="F:protein disulfide isomerase activity"/>
    <property type="evidence" value="ECO:0000318"/>
    <property type="project" value="GO_Central"/>
</dbReference>
<dbReference type="eggNOG" id="KOG0191">
    <property type="taxonomic scope" value="Eukaryota"/>
</dbReference>
<feature type="domain" description="Thioredoxin" evidence="6">
    <location>
        <begin position="224"/>
        <end position="355"/>
    </location>
</feature>
<evidence type="ECO:0000256" key="1">
    <source>
        <dbReference type="ARBA" id="ARBA00006347"/>
    </source>
</evidence>
<dbReference type="FunCoup" id="A0A0D1BUP3">
    <property type="interactions" value="237"/>
</dbReference>
<accession>A0A0D1BUP3</accession>
<dbReference type="GO" id="GO:0006457">
    <property type="term" value="P:protein folding"/>
    <property type="evidence" value="ECO:0000318"/>
    <property type="project" value="GO_Central"/>
</dbReference>
<dbReference type="Proteomes" id="UP000000561">
    <property type="component" value="Chromosome 22"/>
</dbReference>
<dbReference type="KEGG" id="uma:UMAG_11230"/>
<reference evidence="7 8" key="1">
    <citation type="journal article" date="2006" name="Nature">
        <title>Insights from the genome of the biotrophic fungal plant pathogen Ustilago maydis.</title>
        <authorList>
            <person name="Kamper J."/>
            <person name="Kahmann R."/>
            <person name="Bolker M."/>
            <person name="Ma L.J."/>
            <person name="Brefort T."/>
            <person name="Saville B.J."/>
            <person name="Banuett F."/>
            <person name="Kronstad J.W."/>
            <person name="Gold S.E."/>
            <person name="Muller O."/>
            <person name="Perlin M.H."/>
            <person name="Wosten H.A."/>
            <person name="de Vries R."/>
            <person name="Ruiz-Herrera J."/>
            <person name="Reynaga-Pena C.G."/>
            <person name="Snetselaar K."/>
            <person name="McCann M."/>
            <person name="Perez-Martin J."/>
            <person name="Feldbrugge M."/>
            <person name="Basse C.W."/>
            <person name="Steinberg G."/>
            <person name="Ibeas J.I."/>
            <person name="Holloman W."/>
            <person name="Guzman P."/>
            <person name="Farman M."/>
            <person name="Stajich J.E."/>
            <person name="Sentandreu R."/>
            <person name="Gonzalez-Prieto J.M."/>
            <person name="Kennell J.C."/>
            <person name="Molina L."/>
            <person name="Schirawski J."/>
            <person name="Mendoza-Mendoza A."/>
            <person name="Greilinger D."/>
            <person name="Munch K."/>
            <person name="Rossel N."/>
            <person name="Scherer M."/>
            <person name="Vranes M."/>
            <person name="Ladendorf O."/>
            <person name="Vincon V."/>
            <person name="Fuchs U."/>
            <person name="Sandrock B."/>
            <person name="Meng S."/>
            <person name="Ho E.C."/>
            <person name="Cahill M.J."/>
            <person name="Boyce K.J."/>
            <person name="Klose J."/>
            <person name="Klosterman S.J."/>
            <person name="Deelstra H.J."/>
            <person name="Ortiz-Castellanos L."/>
            <person name="Li W."/>
            <person name="Sanchez-Alonso P."/>
            <person name="Schreier P.H."/>
            <person name="Hauser-Hahn I."/>
            <person name="Vaupel M."/>
            <person name="Koopmann E."/>
            <person name="Friedrich G."/>
            <person name="Voss H."/>
            <person name="Schluter T."/>
            <person name="Margolis J."/>
            <person name="Platt D."/>
            <person name="Swimmer C."/>
            <person name="Gnirke A."/>
            <person name="Chen F."/>
            <person name="Vysotskaia V."/>
            <person name="Mannhaupt G."/>
            <person name="Guldener U."/>
            <person name="Munsterkotter M."/>
            <person name="Haase D."/>
            <person name="Oesterheld M."/>
            <person name="Mewes H.W."/>
            <person name="Mauceli E.W."/>
            <person name="DeCaprio D."/>
            <person name="Wade C.M."/>
            <person name="Butler J."/>
            <person name="Young S."/>
            <person name="Jaffe D.B."/>
            <person name="Calvo S."/>
            <person name="Nusbaum C."/>
            <person name="Galagan J."/>
            <person name="Birren B.W."/>
        </authorList>
    </citation>
    <scope>NUCLEOTIDE SEQUENCE [LARGE SCALE GENOMIC DNA]</scope>
    <source>
        <strain evidence="8">DSM 14603 / FGSC 9021 / UM521</strain>
    </source>
</reference>
<proteinExistence type="inferred from homology"/>
<evidence type="ECO:0000259" key="6">
    <source>
        <dbReference type="PROSITE" id="PS51352"/>
    </source>
</evidence>
<feature type="compositionally biased region" description="Low complexity" evidence="3">
    <location>
        <begin position="195"/>
        <end position="223"/>
    </location>
</feature>
<dbReference type="Pfam" id="PF00085">
    <property type="entry name" value="Thioredoxin"/>
    <property type="match status" value="2"/>
</dbReference>
<dbReference type="Gene3D" id="3.40.30.10">
    <property type="entry name" value="Glutaredoxin"/>
    <property type="match status" value="2"/>
</dbReference>
<feature type="signal peptide" evidence="5">
    <location>
        <begin position="1"/>
        <end position="35"/>
    </location>
</feature>